<feature type="domain" description="DUF3857" evidence="1">
    <location>
        <begin position="69"/>
        <end position="224"/>
    </location>
</feature>
<dbReference type="Gene3D" id="2.60.40.3140">
    <property type="match status" value="1"/>
</dbReference>
<comment type="caution">
    <text evidence="2">The sequence shown here is derived from an EMBL/GenBank/DDBJ whole genome shotgun (WGS) entry which is preliminary data.</text>
</comment>
<dbReference type="EMBL" id="JAXGFO010000015">
    <property type="protein sequence ID" value="MEG3157143.1"/>
    <property type="molecule type" value="Genomic_DNA"/>
</dbReference>
<accession>A0ABU7YPY2</accession>
<dbReference type="Proteomes" id="UP001334501">
    <property type="component" value="Unassembled WGS sequence"/>
</dbReference>
<dbReference type="Gene3D" id="3.10.620.30">
    <property type="match status" value="1"/>
</dbReference>
<reference evidence="2 3" key="1">
    <citation type="journal article" date="2017" name="Curr. Microbiol.">
        <title>Lysobacter zhanggongensis sp. nov. Isolated from a Pit Mud.</title>
        <authorList>
            <person name="Zhang X.F."/>
            <person name="Wang H.H."/>
            <person name="Sun X.Y."/>
            <person name="Pan C.M."/>
        </authorList>
    </citation>
    <scope>NUCLEOTIDE SEQUENCE [LARGE SCALE GENOMIC DNA]</scope>
    <source>
        <strain evidence="2 3">ZGLJ7-1</strain>
    </source>
</reference>
<name>A0ABU7YPY2_9GAMM</name>
<keyword evidence="3" id="KW-1185">Reference proteome</keyword>
<dbReference type="InterPro" id="IPR024618">
    <property type="entry name" value="DUF3857"/>
</dbReference>
<dbReference type="RefSeq" id="WP_412699393.1">
    <property type="nucleotide sequence ID" value="NZ_JAXGFO010000015.1"/>
</dbReference>
<evidence type="ECO:0000259" key="1">
    <source>
        <dbReference type="Pfam" id="PF12969"/>
    </source>
</evidence>
<sequence length="672" mass="74663">MLALLAAGWARAGEVEFRRGEFGFSVAPVPAFVEPREIPAQWDPAAPGAADGRWRYWLYDMQVDRRMDRSERHVDFVYEPISPSMLGDAGRVQVGFNPGYQQLRIHRVEVRRDGAWLDRLQPDKISLARRESDFERNLADGEVSALIVLEDVRVNDLVRVSYTVSGSNPILAGQMSDWSHMGWGSPVLDVHLRVLGDPGTDFAIHRENGAPAAQIIRTADATQAAFHVHGAAPVLDDGGYPAWYQPYPLVQVARAQGWADVVAWATPLYPTVDTLPAELDARLVEWSRLDDPFDRIRAALRTVQDEIRYFGAEMGENTHRPHPPAETWDRRYGDCKDKVYLLVTILERLGVEAAPALVSTERGRALLEFVPSASAFNHVIVRARVGDTVMWLDPTISGQGGDPRDSDMVAYGVALPVVAGVKALERITPARAFDSGVSVTEHYSVTDDGSVVFEVGTVYRGPSADEARGRLVDARVNEISQRFANYYQRRLGELSILEPVAVEDDRKGNIVTVTERYRLDSPFDSEGPQQQALDVFGQALDVAMQLPNGLGRVAPVSFSRPARFEHRIRLDAPDGWSPTFRSDSVAHASATFDYRRDIRVDGQRVEVDYVLDTHVEDVAGEQLPAHLRDLARARDSLSARLRFRVPGSSGAEERSARLKALLRDVMTNGDSK</sequence>
<gene>
    <name evidence="2" type="ORF">SNE33_04420</name>
</gene>
<dbReference type="Pfam" id="PF12969">
    <property type="entry name" value="DUF3857"/>
    <property type="match status" value="1"/>
</dbReference>
<dbReference type="InterPro" id="IPR038765">
    <property type="entry name" value="Papain-like_cys_pep_sf"/>
</dbReference>
<evidence type="ECO:0000313" key="2">
    <source>
        <dbReference type="EMBL" id="MEG3157143.1"/>
    </source>
</evidence>
<evidence type="ECO:0000313" key="3">
    <source>
        <dbReference type="Proteomes" id="UP001334501"/>
    </source>
</evidence>
<proteinExistence type="predicted"/>
<protein>
    <submittedName>
        <fullName evidence="2">DUF3857 domain-containing transglutaminase family protein</fullName>
    </submittedName>
</protein>
<organism evidence="2 3">
    <name type="scientific">Lysobacter zhanggongensis</name>
    <dbReference type="NCBI Taxonomy" id="1774951"/>
    <lineage>
        <taxon>Bacteria</taxon>
        <taxon>Pseudomonadati</taxon>
        <taxon>Pseudomonadota</taxon>
        <taxon>Gammaproteobacteria</taxon>
        <taxon>Lysobacterales</taxon>
        <taxon>Lysobacteraceae</taxon>
        <taxon>Lysobacter</taxon>
    </lineage>
</organism>
<dbReference type="SUPFAM" id="SSF54001">
    <property type="entry name" value="Cysteine proteinases"/>
    <property type="match status" value="1"/>
</dbReference>